<dbReference type="InterPro" id="IPR017441">
    <property type="entry name" value="Protein_kinase_ATP_BS"/>
</dbReference>
<evidence type="ECO:0000256" key="8">
    <source>
        <dbReference type="SAM" id="MobiDB-lite"/>
    </source>
</evidence>
<accession>A0A1I8MJN4</accession>
<dbReference type="GO" id="GO:0004672">
    <property type="term" value="F:protein kinase activity"/>
    <property type="evidence" value="ECO:0007669"/>
    <property type="project" value="InterPro"/>
</dbReference>
<evidence type="ECO:0008006" key="12">
    <source>
        <dbReference type="Google" id="ProtNLM"/>
    </source>
</evidence>
<dbReference type="FunFam" id="1.25.40.430:FF:000003">
    <property type="entry name" value="Checkpoint serine/threonine-protein kinase BUB1"/>
    <property type="match status" value="1"/>
</dbReference>
<dbReference type="GO" id="GO:0007094">
    <property type="term" value="P:mitotic spindle assembly checkpoint signaling"/>
    <property type="evidence" value="ECO:0007669"/>
    <property type="project" value="InterPro"/>
</dbReference>
<dbReference type="RefSeq" id="XP_011294960.2">
    <property type="nucleotide sequence ID" value="XM_011296658.3"/>
</dbReference>
<dbReference type="OrthoDB" id="248495at2759"/>
<feature type="region of interest" description="Disordered" evidence="8">
    <location>
        <begin position="261"/>
        <end position="283"/>
    </location>
</feature>
<evidence type="ECO:0000256" key="5">
    <source>
        <dbReference type="ARBA" id="ARBA00022840"/>
    </source>
</evidence>
<dbReference type="PROSITE" id="PS00107">
    <property type="entry name" value="PROTEIN_KINASE_ATP"/>
    <property type="match status" value="1"/>
</dbReference>
<feature type="compositionally biased region" description="Polar residues" evidence="8">
    <location>
        <begin position="261"/>
        <end position="275"/>
    </location>
</feature>
<keyword evidence="2" id="KW-0158">Chromosome</keyword>
<feature type="region of interest" description="Disordered" evidence="8">
    <location>
        <begin position="983"/>
        <end position="1018"/>
    </location>
</feature>
<feature type="compositionally biased region" description="Polar residues" evidence="8">
    <location>
        <begin position="1559"/>
        <end position="1569"/>
    </location>
</feature>
<evidence type="ECO:0000256" key="1">
    <source>
        <dbReference type="ARBA" id="ARBA00004629"/>
    </source>
</evidence>
<keyword evidence="3 7" id="KW-0547">Nucleotide-binding</keyword>
<dbReference type="GO" id="GO:0032991">
    <property type="term" value="C:protein-containing complex"/>
    <property type="evidence" value="ECO:0007669"/>
    <property type="project" value="UniProtKB-ARBA"/>
</dbReference>
<dbReference type="GO" id="GO:0005524">
    <property type="term" value="F:ATP binding"/>
    <property type="evidence" value="ECO:0007669"/>
    <property type="project" value="UniProtKB-UniRule"/>
</dbReference>
<keyword evidence="4" id="KW-0995">Kinetochore</keyword>
<protein>
    <recommendedName>
        <fullName evidence="12">Protein kinase domain-containing protein</fullName>
    </recommendedName>
</protein>
<keyword evidence="6" id="KW-0137">Centromere</keyword>
<evidence type="ECO:0000256" key="7">
    <source>
        <dbReference type="PROSITE-ProRule" id="PRU10141"/>
    </source>
</evidence>
<dbReference type="Gene3D" id="1.10.510.10">
    <property type="entry name" value="Transferase(Phosphotransferase) domain 1"/>
    <property type="match status" value="1"/>
</dbReference>
<dbReference type="GO" id="GO:0000776">
    <property type="term" value="C:kinetochore"/>
    <property type="evidence" value="ECO:0007669"/>
    <property type="project" value="UniProtKB-KW"/>
</dbReference>
<feature type="region of interest" description="Disordered" evidence="8">
    <location>
        <begin position="1252"/>
        <end position="1382"/>
    </location>
</feature>
<evidence type="ECO:0000259" key="10">
    <source>
        <dbReference type="PROSITE" id="PS51489"/>
    </source>
</evidence>
<feature type="compositionally biased region" description="Polar residues" evidence="8">
    <location>
        <begin position="907"/>
        <end position="922"/>
    </location>
</feature>
<evidence type="ECO:0000256" key="6">
    <source>
        <dbReference type="ARBA" id="ARBA00023328"/>
    </source>
</evidence>
<dbReference type="STRING" id="7370.A0A1I8MJN4"/>
<keyword evidence="5 7" id="KW-0067">ATP-binding</keyword>
<feature type="compositionally biased region" description="Polar residues" evidence="8">
    <location>
        <begin position="1329"/>
        <end position="1352"/>
    </location>
</feature>
<feature type="region of interest" description="Disordered" evidence="8">
    <location>
        <begin position="1223"/>
        <end position="1242"/>
    </location>
</feature>
<dbReference type="SMART" id="SM00220">
    <property type="entry name" value="S_TKc"/>
    <property type="match status" value="1"/>
</dbReference>
<dbReference type="InterPro" id="IPR000719">
    <property type="entry name" value="Prot_kinase_dom"/>
</dbReference>
<feature type="compositionally biased region" description="Low complexity" evidence="8">
    <location>
        <begin position="882"/>
        <end position="901"/>
    </location>
</feature>
<dbReference type="PROSITE" id="PS51489">
    <property type="entry name" value="BUB1_N"/>
    <property type="match status" value="1"/>
</dbReference>
<proteinExistence type="predicted"/>
<dbReference type="VEuPathDB" id="VectorBase:MDOA005606"/>
<dbReference type="Pfam" id="PF08311">
    <property type="entry name" value="Mad3_BUB1_I"/>
    <property type="match status" value="1"/>
</dbReference>
<dbReference type="SUPFAM" id="SSF56112">
    <property type="entry name" value="Protein kinase-like (PK-like)"/>
    <property type="match status" value="1"/>
</dbReference>
<dbReference type="PANTHER" id="PTHR14030">
    <property type="entry name" value="MITOTIC CHECKPOINT SERINE/THREONINE-PROTEIN KINASE BUB1"/>
    <property type="match status" value="1"/>
</dbReference>
<reference evidence="11" key="1">
    <citation type="submission" date="2020-05" db="UniProtKB">
        <authorList>
            <consortium name="EnsemblMetazoa"/>
        </authorList>
    </citation>
    <scope>IDENTIFICATION</scope>
    <source>
        <strain evidence="11">Aabys</strain>
    </source>
</reference>
<evidence type="ECO:0000256" key="4">
    <source>
        <dbReference type="ARBA" id="ARBA00022838"/>
    </source>
</evidence>
<dbReference type="EnsemblMetazoa" id="MDOA005606-RB">
    <property type="protein sequence ID" value="MDOA005606-PB"/>
    <property type="gene ID" value="MDOA005606"/>
</dbReference>
<feature type="compositionally biased region" description="Polar residues" evidence="8">
    <location>
        <begin position="1288"/>
        <end position="1305"/>
    </location>
</feature>
<dbReference type="Gene3D" id="1.25.40.430">
    <property type="match status" value="1"/>
</dbReference>
<dbReference type="eggNOG" id="KOG1166">
    <property type="taxonomic scope" value="Eukaryota"/>
</dbReference>
<dbReference type="GO" id="GO:0005634">
    <property type="term" value="C:nucleus"/>
    <property type="evidence" value="ECO:0007669"/>
    <property type="project" value="TreeGrafter"/>
</dbReference>
<comment type="subcellular location">
    <subcellularLocation>
        <location evidence="1">Chromosome</location>
        <location evidence="1">Centromere</location>
        <location evidence="1">Kinetochore</location>
    </subcellularLocation>
</comment>
<evidence type="ECO:0000259" key="9">
    <source>
        <dbReference type="PROSITE" id="PS50011"/>
    </source>
</evidence>
<dbReference type="PROSITE" id="PS00108">
    <property type="entry name" value="PROTEIN_KINASE_ST"/>
    <property type="match status" value="1"/>
</dbReference>
<feature type="region of interest" description="Disordered" evidence="8">
    <location>
        <begin position="733"/>
        <end position="753"/>
    </location>
</feature>
<dbReference type="InterPro" id="IPR013212">
    <property type="entry name" value="Mad3/Bub1_I"/>
</dbReference>
<dbReference type="CDD" id="cd13981">
    <property type="entry name" value="STKc_Bub1_BubR1"/>
    <property type="match status" value="1"/>
</dbReference>
<feature type="compositionally biased region" description="Polar residues" evidence="8">
    <location>
        <begin position="631"/>
        <end position="642"/>
    </location>
</feature>
<dbReference type="KEGG" id="mde:101887526"/>
<dbReference type="Pfam" id="PF00069">
    <property type="entry name" value="Pkinase"/>
    <property type="match status" value="1"/>
</dbReference>
<dbReference type="PANTHER" id="PTHR14030:SF4">
    <property type="entry name" value="BUB1 KINASE, ISOFORM A-RELATED"/>
    <property type="match status" value="1"/>
</dbReference>
<evidence type="ECO:0000256" key="2">
    <source>
        <dbReference type="ARBA" id="ARBA00022454"/>
    </source>
</evidence>
<feature type="domain" description="BUB1 N-terminal" evidence="10">
    <location>
        <begin position="41"/>
        <end position="198"/>
    </location>
</feature>
<feature type="region of interest" description="Disordered" evidence="8">
    <location>
        <begin position="1557"/>
        <end position="1605"/>
    </location>
</feature>
<dbReference type="InterPro" id="IPR008271">
    <property type="entry name" value="Ser/Thr_kinase_AS"/>
</dbReference>
<dbReference type="VEuPathDB" id="VectorBase:MDOMA2_008699"/>
<name>A0A1I8MJN4_MUSDO</name>
<feature type="domain" description="Protein kinase" evidence="9">
    <location>
        <begin position="1784"/>
        <end position="2049"/>
    </location>
</feature>
<feature type="compositionally biased region" description="Polar residues" evidence="8">
    <location>
        <begin position="1576"/>
        <end position="1586"/>
    </location>
</feature>
<dbReference type="GO" id="GO:0051754">
    <property type="term" value="P:meiotic sister chromatid cohesion, centromeric"/>
    <property type="evidence" value="ECO:0007669"/>
    <property type="project" value="TreeGrafter"/>
</dbReference>
<feature type="region of interest" description="Disordered" evidence="8">
    <location>
        <begin position="879"/>
        <end position="922"/>
    </location>
</feature>
<feature type="compositionally biased region" description="Polar residues" evidence="8">
    <location>
        <begin position="1644"/>
        <end position="1659"/>
    </location>
</feature>
<dbReference type="InterPro" id="IPR015661">
    <property type="entry name" value="Bub1/Mad3"/>
</dbReference>
<dbReference type="SMART" id="SM00777">
    <property type="entry name" value="Mad3_BUB1_I"/>
    <property type="match status" value="1"/>
</dbReference>
<feature type="region of interest" description="Disordered" evidence="8">
    <location>
        <begin position="617"/>
        <end position="645"/>
    </location>
</feature>
<evidence type="ECO:0000313" key="11">
    <source>
        <dbReference type="EnsemblMetazoa" id="MDOA005606-PB"/>
    </source>
</evidence>
<dbReference type="PROSITE" id="PS50011">
    <property type="entry name" value="PROTEIN_KINASE_DOM"/>
    <property type="match status" value="1"/>
</dbReference>
<organism evidence="11">
    <name type="scientific">Musca domestica</name>
    <name type="common">House fly</name>
    <dbReference type="NCBI Taxonomy" id="7370"/>
    <lineage>
        <taxon>Eukaryota</taxon>
        <taxon>Metazoa</taxon>
        <taxon>Ecdysozoa</taxon>
        <taxon>Arthropoda</taxon>
        <taxon>Hexapoda</taxon>
        <taxon>Insecta</taxon>
        <taxon>Pterygota</taxon>
        <taxon>Neoptera</taxon>
        <taxon>Endopterygota</taxon>
        <taxon>Diptera</taxon>
        <taxon>Brachycera</taxon>
        <taxon>Muscomorpha</taxon>
        <taxon>Muscoidea</taxon>
        <taxon>Muscidae</taxon>
        <taxon>Musca</taxon>
    </lineage>
</organism>
<dbReference type="InterPro" id="IPR011009">
    <property type="entry name" value="Kinase-like_dom_sf"/>
</dbReference>
<sequence length="2067" mass="233640">MNFDEAKENIQPLAQGRNASILQASLRVESAQELMAQRHELEREIHNYTGDDPLSAWYNYIEWIEQSFPSGGKESGLQEVLAKCLSRFESEEKYNQDRRMIKLYIKYIDNHKDPAECYQQLFNAGIGTMVSDLYIAWAYCYDLVNNTRKADEIFRRGIACRAQPLEELQEAHQHFGFTVAQRLMYKDDDNVQEETNRQIQERRQALSSLRGHRRKQMVGSVRTGTAIKSIVPGTVKTEAANSSARGNVRVQVFKDENVSPNLVVTDPSTESAADTTSKDDGKSVVRSIIDAQREQENLKEPGPWNKPHAKGKLFSKKVPTNELGFEIHEDEGIKDEDNEDDQLLPIKISFEESKFDKPMKLPQNFCSRNRPNHDWIVPVTTEERPDKNVLPLYNKCKMYPRPNVEFQPEELKAYAFFKKRNIENSFVTKRDKFWGRGPLYNVRQFPHFAKQSKPQEPSPMDDFFAPPIMPNILVPYKEIYNVEEKIERSFEEILAQRIRRNETIIQTADMEETICATSEKIQRRKSFFPMRKSIAPCPNRGGAGRKYSIMPSIAAEEDEDSCEAKKQDNQGAEKCLPIFENREDIQFPKILSKLHATKEPSTEMISKTELPKIFSKIQSHQEESASKPVSVESQLPQQNYGNPDSKDIAKKAVMADCMEKPTSADAKPPPTIRIFEDSVKLPEAAKVSNIVDNPKAEELTSKPVERFEIYQEETSFISPVPKTLPLEAETTEGFQFKTPLPPSTTASQPKSNKLPFEIFEDNGTASARKSPDMACGSGGFFDADETCSTQTFNIFLKAQSVSTPKMKPEPQRIFGNVLKETAPPPASAAQAVPNEEEAKHVNVGGAAIALPEITNDENSPAPATLFSPQRKQLSTILETSEHGTTQSTHTTGATTKSTISSPELDQESQAQAMANTQHQPTLDTVKERTIEDSISPTPPQGPSSSDNIIRVEKQQIVAAEKEPTGRGLEFSIFEDTAIDRSVGQKKLADQEKAQSRPLATPGVARHESSVQKSGRGMGPLNFSIFEDSMDRNSKKQNVGDFSRLEEREDTDAGYVVKPVRFQDDKTETISKMLLAPQNPIKFQEDKTETITKMLMAPPQVVKFQEDKTETISKMLLAPPAPVRFEEDKTETITKFMLAPPQPSKMPEVELLPNLSMKDNSLAASKSQDNFFEFFTQSPPKASKGVLSKKQEKPLMGQLRMAADSMTPVAQNPKRVCDMETPDQLKQKSKPLGLFKESKPSKSVLRDSFIPDFSLTDDSAPPTKPQQTKIAKPKSVLRDTFIPDFSLIEDSQPQQKTSQQKVTNDSFLPDLSHIPETQQQGHDSIIPDSQPMQTSSSSRLKQNSLKPTMQSFLPTFADESMVPDSQPTENSSMRRKQQNSMKSSYVSDYQMVTEKQPLSNSGEGQPASMRNILTDTFMKDFSEIKEPPPMPMDVNEMTLIQPSKNNTTLKLLEETISHKPSESINRPLSGNVKSAASGAGEKLSFLASNPTIQTSTMENKKSSGNNEKYFELNAETEMFGTNISMIKNSTWLPNHGPMSSRNLSHIQEDSLHIKAEELSAETSSKTNSRTLVKDVSRTQTSMSSQRNDAGAREMPPPPPAIQSSMMDLPKPKLSFLDNTSKNIMTGGGISRFSIDVSQSEWAAIQAQKQKQPTNSTSISTRHIEERNENDDDDDYGEMSIYYKQTPKTPKAQVHVWEVAEDDEAFKTPSNNRYMHAETDLNQTQHLIENICEDPHVNPFKVDLINAFLEQIHFSTYIQELTHCMMVRSIHRLKPSSKFKINSVEFEVMKLIGEGAYGAVFCGKETVGGKRCAMKQENPANLWEFYICLEIHDRILVDEMLPAYMNIDYALIGNNSSILISQFSPYGSLITVCNKIKKHTMKNVDEYVVMLMANELLEIIDHLHAVNIIHADIKADNFLLMNKLQYPSKERCIQLIDFGVSIDMKRFKKGQTFSFIHNDNSFKCIEMREQRPWTYQLDLYGLAGVLHVLLFGKYMDVEKKTNGIWMHKTHVPRYFNRNLWDAIFKALLNIRDCNSMPNLQNLRAMLKEEIVEKEKYVLRMVNEFNRALA</sequence>
<gene>
    <name evidence="11" type="primary">101887526</name>
</gene>
<feature type="region of interest" description="Disordered" evidence="8">
    <location>
        <begin position="1644"/>
        <end position="1674"/>
    </location>
</feature>
<feature type="binding site" evidence="7">
    <location>
        <position position="1813"/>
    </location>
    <ligand>
        <name>ATP</name>
        <dbReference type="ChEBI" id="CHEBI:30616"/>
    </ligand>
</feature>
<evidence type="ECO:0000256" key="3">
    <source>
        <dbReference type="ARBA" id="ARBA00022741"/>
    </source>
</evidence>